<protein>
    <submittedName>
        <fullName evidence="2">DB domain-containing protein</fullName>
    </submittedName>
</protein>
<evidence type="ECO:0000313" key="1">
    <source>
        <dbReference type="Proteomes" id="UP000095286"/>
    </source>
</evidence>
<dbReference type="WBParaSite" id="RSKR_0000838800.1">
    <property type="protein sequence ID" value="RSKR_0000838800.1"/>
    <property type="gene ID" value="RSKR_0000838800"/>
</dbReference>
<proteinExistence type="predicted"/>
<dbReference type="Proteomes" id="UP000095286">
    <property type="component" value="Unplaced"/>
</dbReference>
<organism evidence="1 2">
    <name type="scientific">Rhabditophanes sp. KR3021</name>
    <dbReference type="NCBI Taxonomy" id="114890"/>
    <lineage>
        <taxon>Eukaryota</taxon>
        <taxon>Metazoa</taxon>
        <taxon>Ecdysozoa</taxon>
        <taxon>Nematoda</taxon>
        <taxon>Chromadorea</taxon>
        <taxon>Rhabditida</taxon>
        <taxon>Tylenchina</taxon>
        <taxon>Panagrolaimomorpha</taxon>
        <taxon>Strongyloidoidea</taxon>
        <taxon>Alloionematidae</taxon>
        <taxon>Rhabditophanes</taxon>
    </lineage>
</organism>
<sequence>MFERVNEPSNSKIPMVNQKVLIPIPEDIKAGQEKMVPMNQPEHRVPPLDKTRFFGRNYRPAPFITPDFIFKQCCIDRNIPDSCRRKCTYQTYTKEAVLQMYFGKDDCPISYARELHFCAAQGQDHTECCRSNSVASTVAQDKCLVFCDQRPGKITNLDISYIHCFTQFENIKQCFSQRKRNQTK</sequence>
<reference evidence="2" key="1">
    <citation type="submission" date="2016-11" db="UniProtKB">
        <authorList>
            <consortium name="WormBaseParasite"/>
        </authorList>
    </citation>
    <scope>IDENTIFICATION</scope>
    <source>
        <strain evidence="2">KR3021</strain>
    </source>
</reference>
<name>A0AC35U7F6_9BILA</name>
<evidence type="ECO:0000313" key="2">
    <source>
        <dbReference type="WBParaSite" id="RSKR_0000838800.1"/>
    </source>
</evidence>
<accession>A0AC35U7F6</accession>